<keyword evidence="8 10" id="KW-0472">Membrane</keyword>
<sequence>MIHANTHGPDKSDNAYLDPLIGCSYPRHAVMTILEKVHGESKSRDCVMHTLNYGGSISTLEQGSSVERKEKKINTKMTEVGHDMYDCVNYTRDSRAKMTAIVTDLVHGYRDLMDNKSDPRVNHWMMMSSPLPTMAICLFYAYFSKVMGPRLMENKKPFNLRGTLIAYNLIQTLFSTWIFYEYLMSGWAKGYSFRCQPVDYSNNAMALRMANTCWWYYISKFTEFFDTLFFILRKKNQHVSTLHVIHHGIMPFSVWMGLKFAPGGHSTFFALLNTFVHIIMYFYYMVAAMGPEYQKYIWWKKYLTTLQMVQFVLIMSHQFQLLFTECDYPRGFMIWIGLHGVLFLGLFSDFYKAKYVNKSRKPTAKSLQNGSTGLCMPILEDSVPRQNGVSSYATIYNKEYNSCYSNGTNNAKISSYAGTPADSYGPVGGSQCNDETQSIPQDVTGIRERYGDFAEGRKNSEEREQRIEYIQVAQQVRKSASLSFGLHATAGPWRYDRTDSGILLTLNLSKSTGFAWVLCKYAFIEPGRALSQSLPENTFPEDPEDRLPVTPCCLFFFLLDQPNDLAFLCSPTNVFATETGSIVGHWSNEVPFDVPDRFHRRETIADLIVIGLIVADPITDDLIIALIRDPIIANFLCCFHPIRAGLIVAALIILSLTIIVDFAVVDLMILGDPIIANFLCCFHPIVAALIILSLTIIVDFAVVDLFFAGLVIVHATMTRNNEIASWPENVLLHCERPWYLLDLAIGQDLATSQCFPDNQTCPLREQRDTQRAPVYEVARWTIHAMAHRGNVFLDSRSMSNSNFPRLPPLLDPRVSLLAQVGGQGKKGIEGYRVKKSQGRGCYTFTVAMPATLMHRDTRYQLRAAECQVYLSNLVCRLPLFAYKFSTEFCSCNLFSRSEDNELVYDEFAVPHSVHLLELRIRSKGSGAKGDGE</sequence>
<dbReference type="GO" id="GO:0030148">
    <property type="term" value="P:sphingolipid biosynthetic process"/>
    <property type="evidence" value="ECO:0007669"/>
    <property type="project" value="TreeGrafter"/>
</dbReference>
<evidence type="ECO:0000256" key="8">
    <source>
        <dbReference type="ARBA" id="ARBA00023136"/>
    </source>
</evidence>
<protein>
    <recommendedName>
        <fullName evidence="10">Elongation of very long chain fatty acids protein</fullName>
        <ecNumber evidence="10">2.3.1.199</ecNumber>
    </recommendedName>
    <alternativeName>
        <fullName evidence="10">Very-long-chain 3-oxoacyl-CoA synthase</fullName>
    </alternativeName>
</protein>
<keyword evidence="4 10" id="KW-0812">Transmembrane</keyword>
<dbReference type="GO" id="GO:0005789">
    <property type="term" value="C:endoplasmic reticulum membrane"/>
    <property type="evidence" value="ECO:0007669"/>
    <property type="project" value="TreeGrafter"/>
</dbReference>
<dbReference type="AlphaFoldDB" id="A0A310SHJ3"/>
<feature type="transmembrane region" description="Helical" evidence="10">
    <location>
        <begin position="685"/>
        <end position="713"/>
    </location>
</feature>
<dbReference type="OrthoDB" id="434092at2759"/>
<feature type="transmembrane region" description="Helical" evidence="10">
    <location>
        <begin position="302"/>
        <end position="320"/>
    </location>
</feature>
<dbReference type="InterPro" id="IPR002076">
    <property type="entry name" value="ELO_fam"/>
</dbReference>
<feature type="transmembrane region" description="Helical" evidence="10">
    <location>
        <begin position="164"/>
        <end position="183"/>
    </location>
</feature>
<dbReference type="EMBL" id="KQ768821">
    <property type="protein sequence ID" value="OAD53050.1"/>
    <property type="molecule type" value="Genomic_DNA"/>
</dbReference>
<evidence type="ECO:0000313" key="12">
    <source>
        <dbReference type="Proteomes" id="UP000250275"/>
    </source>
</evidence>
<keyword evidence="5 10" id="KW-0276">Fatty acid metabolism</keyword>
<dbReference type="GO" id="GO:0034626">
    <property type="term" value="P:fatty acid elongation, polyunsaturated fatty acid"/>
    <property type="evidence" value="ECO:0007669"/>
    <property type="project" value="TreeGrafter"/>
</dbReference>
<keyword evidence="3 10" id="KW-0808">Transferase</keyword>
<comment type="similarity">
    <text evidence="10">Belongs to the ELO family.</text>
</comment>
<comment type="caution">
    <text evidence="10">Lacks conserved residue(s) required for the propagation of feature annotation.</text>
</comment>
<gene>
    <name evidence="11" type="ORF">WN48_10852</name>
</gene>
<keyword evidence="12" id="KW-1185">Reference proteome</keyword>
<evidence type="ECO:0000256" key="9">
    <source>
        <dbReference type="ARBA" id="ARBA00023160"/>
    </source>
</evidence>
<name>A0A310SHJ3_9HYME</name>
<dbReference type="GO" id="GO:0042761">
    <property type="term" value="P:very long-chain fatty acid biosynthetic process"/>
    <property type="evidence" value="ECO:0007669"/>
    <property type="project" value="TreeGrafter"/>
</dbReference>
<evidence type="ECO:0000313" key="11">
    <source>
        <dbReference type="EMBL" id="OAD53050.1"/>
    </source>
</evidence>
<keyword evidence="2 10" id="KW-0444">Lipid biosynthesis</keyword>
<dbReference type="Proteomes" id="UP000250275">
    <property type="component" value="Unassembled WGS sequence"/>
</dbReference>
<evidence type="ECO:0000256" key="7">
    <source>
        <dbReference type="ARBA" id="ARBA00023098"/>
    </source>
</evidence>
<dbReference type="EC" id="2.3.1.199" evidence="10"/>
<feature type="transmembrane region" description="Helical" evidence="10">
    <location>
        <begin position="644"/>
        <end position="665"/>
    </location>
</feature>
<dbReference type="GO" id="GO:0009922">
    <property type="term" value="F:fatty acid elongase activity"/>
    <property type="evidence" value="ECO:0007669"/>
    <property type="project" value="UniProtKB-EC"/>
</dbReference>
<keyword evidence="7 10" id="KW-0443">Lipid metabolism</keyword>
<comment type="subcellular location">
    <subcellularLocation>
        <location evidence="1">Membrane</location>
        <topology evidence="1">Multi-pass membrane protein</topology>
    </subcellularLocation>
</comment>
<keyword evidence="9 10" id="KW-0275">Fatty acid biosynthesis</keyword>
<accession>A0A310SHJ3</accession>
<organism evidence="11 12">
    <name type="scientific">Eufriesea mexicana</name>
    <dbReference type="NCBI Taxonomy" id="516756"/>
    <lineage>
        <taxon>Eukaryota</taxon>
        <taxon>Metazoa</taxon>
        <taxon>Ecdysozoa</taxon>
        <taxon>Arthropoda</taxon>
        <taxon>Hexapoda</taxon>
        <taxon>Insecta</taxon>
        <taxon>Pterygota</taxon>
        <taxon>Neoptera</taxon>
        <taxon>Endopterygota</taxon>
        <taxon>Hymenoptera</taxon>
        <taxon>Apocrita</taxon>
        <taxon>Aculeata</taxon>
        <taxon>Apoidea</taxon>
        <taxon>Anthophila</taxon>
        <taxon>Apidae</taxon>
        <taxon>Eufriesea</taxon>
    </lineage>
</organism>
<feature type="transmembrane region" description="Helical" evidence="10">
    <location>
        <begin position="214"/>
        <end position="232"/>
    </location>
</feature>
<feature type="transmembrane region" description="Helical" evidence="10">
    <location>
        <begin position="244"/>
        <end position="262"/>
    </location>
</feature>
<evidence type="ECO:0000256" key="5">
    <source>
        <dbReference type="ARBA" id="ARBA00022832"/>
    </source>
</evidence>
<reference evidence="11 12" key="1">
    <citation type="submission" date="2015-07" db="EMBL/GenBank/DDBJ databases">
        <title>The genome of Eufriesea mexicana.</title>
        <authorList>
            <person name="Pan H."/>
            <person name="Kapheim K."/>
        </authorList>
    </citation>
    <scope>NUCLEOTIDE SEQUENCE [LARGE SCALE GENOMIC DNA]</scope>
    <source>
        <strain evidence="11">0111107269</strain>
        <tissue evidence="11">Whole body</tissue>
    </source>
</reference>
<dbReference type="PANTHER" id="PTHR11157:SF162">
    <property type="entry name" value="ELONGATION OF VERY LONG CHAIN FATTY ACIDS PROTEIN"/>
    <property type="match status" value="1"/>
</dbReference>
<comment type="catalytic activity">
    <reaction evidence="10">
        <text>a very-long-chain acyl-CoA + malonyl-CoA + H(+) = a very-long-chain 3-oxoacyl-CoA + CO2 + CoA</text>
        <dbReference type="Rhea" id="RHEA:32727"/>
        <dbReference type="ChEBI" id="CHEBI:15378"/>
        <dbReference type="ChEBI" id="CHEBI:16526"/>
        <dbReference type="ChEBI" id="CHEBI:57287"/>
        <dbReference type="ChEBI" id="CHEBI:57384"/>
        <dbReference type="ChEBI" id="CHEBI:90725"/>
        <dbReference type="ChEBI" id="CHEBI:90736"/>
        <dbReference type="EC" id="2.3.1.199"/>
    </reaction>
</comment>
<evidence type="ECO:0000256" key="3">
    <source>
        <dbReference type="ARBA" id="ARBA00022679"/>
    </source>
</evidence>
<evidence type="ECO:0000256" key="1">
    <source>
        <dbReference type="ARBA" id="ARBA00004141"/>
    </source>
</evidence>
<proteinExistence type="inferred from homology"/>
<feature type="transmembrane region" description="Helical" evidence="10">
    <location>
        <begin position="332"/>
        <end position="351"/>
    </location>
</feature>
<evidence type="ECO:0000256" key="4">
    <source>
        <dbReference type="ARBA" id="ARBA00022692"/>
    </source>
</evidence>
<dbReference type="GO" id="GO:0034625">
    <property type="term" value="P:fatty acid elongation, monounsaturated fatty acid"/>
    <property type="evidence" value="ECO:0007669"/>
    <property type="project" value="TreeGrafter"/>
</dbReference>
<feature type="transmembrane region" description="Helical" evidence="10">
    <location>
        <begin position="124"/>
        <end position="143"/>
    </location>
</feature>
<dbReference type="GO" id="GO:0019367">
    <property type="term" value="P:fatty acid elongation, saturated fatty acid"/>
    <property type="evidence" value="ECO:0007669"/>
    <property type="project" value="TreeGrafter"/>
</dbReference>
<dbReference type="Pfam" id="PF01151">
    <property type="entry name" value="ELO"/>
    <property type="match status" value="1"/>
</dbReference>
<evidence type="ECO:0000256" key="2">
    <source>
        <dbReference type="ARBA" id="ARBA00022516"/>
    </source>
</evidence>
<evidence type="ECO:0000256" key="6">
    <source>
        <dbReference type="ARBA" id="ARBA00022989"/>
    </source>
</evidence>
<evidence type="ECO:0000256" key="10">
    <source>
        <dbReference type="RuleBase" id="RU361115"/>
    </source>
</evidence>
<dbReference type="PANTHER" id="PTHR11157">
    <property type="entry name" value="FATTY ACID ACYL TRANSFERASE-RELATED"/>
    <property type="match status" value="1"/>
</dbReference>
<keyword evidence="6 10" id="KW-1133">Transmembrane helix</keyword>
<feature type="transmembrane region" description="Helical" evidence="10">
    <location>
        <begin position="268"/>
        <end position="290"/>
    </location>
</feature>